<dbReference type="InterPro" id="IPR044656">
    <property type="entry name" value="HSP14.7/HSP23.5/HSP23.6-like"/>
</dbReference>
<dbReference type="PROSITE" id="PS01031">
    <property type="entry name" value="SHSP"/>
    <property type="match status" value="1"/>
</dbReference>
<dbReference type="InterPro" id="IPR008978">
    <property type="entry name" value="HSP20-like_chaperone"/>
</dbReference>
<dbReference type="AlphaFoldDB" id="A0AAV8D2F8"/>
<name>A0AAV8D2F8_9POAL</name>
<comment type="caution">
    <text evidence="9">The sequence shown here is derived from an EMBL/GenBank/DDBJ whole genome shotgun (WGS) entry which is preliminary data.</text>
</comment>
<evidence type="ECO:0000313" key="10">
    <source>
        <dbReference type="Proteomes" id="UP001140206"/>
    </source>
</evidence>
<evidence type="ECO:0000256" key="6">
    <source>
        <dbReference type="PROSITE-ProRule" id="PRU00285"/>
    </source>
</evidence>
<protein>
    <submittedName>
        <fullName evidence="9">Heat shock 22 kDa family protein</fullName>
    </submittedName>
</protein>
<keyword evidence="3 9" id="KW-0346">Stress response</keyword>
<dbReference type="InterPro" id="IPR002068">
    <property type="entry name" value="A-crystallin/Hsp20_dom"/>
</dbReference>
<evidence type="ECO:0000256" key="2">
    <source>
        <dbReference type="ARBA" id="ARBA00022946"/>
    </source>
</evidence>
<evidence type="ECO:0000256" key="5">
    <source>
        <dbReference type="ARBA" id="ARBA00062444"/>
    </source>
</evidence>
<dbReference type="Gene3D" id="2.60.40.790">
    <property type="match status" value="1"/>
</dbReference>
<keyword evidence="4" id="KW-0496">Mitochondrion</keyword>
<dbReference type="PANTHER" id="PTHR46991:SF11">
    <property type="entry name" value="SMALL HEAT SHOCK PROTEIN HSPF"/>
    <property type="match status" value="1"/>
</dbReference>
<evidence type="ECO:0000256" key="3">
    <source>
        <dbReference type="ARBA" id="ARBA00023016"/>
    </source>
</evidence>
<dbReference type="SUPFAM" id="SSF49764">
    <property type="entry name" value="HSP20-like chaperones"/>
    <property type="match status" value="1"/>
</dbReference>
<dbReference type="PANTHER" id="PTHR46991">
    <property type="entry name" value="23.5 KDA HEAT SHOCK PROTEIN, MITOCHONDRIAL"/>
    <property type="match status" value="1"/>
</dbReference>
<evidence type="ECO:0000256" key="7">
    <source>
        <dbReference type="RuleBase" id="RU003616"/>
    </source>
</evidence>
<keyword evidence="10" id="KW-1185">Reference proteome</keyword>
<dbReference type="GO" id="GO:0009408">
    <property type="term" value="P:response to heat"/>
    <property type="evidence" value="ECO:0007669"/>
    <property type="project" value="UniProtKB-ARBA"/>
</dbReference>
<evidence type="ECO:0000256" key="1">
    <source>
        <dbReference type="ARBA" id="ARBA00004173"/>
    </source>
</evidence>
<sequence length="224" mass="25062">MAALIASKSAHLSKLLEKLAFSHLRAVSAAPSITRSFNNSAQLREREYDDHDDGDVDCRPHDSEDAALSRRRAGHVASFPGFFSDAFDPFGTTRSLSQVMNMMDQMLDNPFTAASRGGFSGNLRRGWDAREDNDALYLRVDMPGLGKENVKVWAEQNTLVIKGEGEKETGEDETGRKYGARIDLPTEHYKMDQIKAEMKNGVLKVVVPKVKAEERRDVFEVKIQ</sequence>
<comment type="subunit">
    <text evidence="5">May form oligomeric structures.</text>
</comment>
<gene>
    <name evidence="9" type="ORF">LUZ62_071961</name>
</gene>
<proteinExistence type="inferred from homology"/>
<feature type="domain" description="SHSP" evidence="8">
    <location>
        <begin position="118"/>
        <end position="224"/>
    </location>
</feature>
<evidence type="ECO:0000256" key="4">
    <source>
        <dbReference type="ARBA" id="ARBA00023128"/>
    </source>
</evidence>
<evidence type="ECO:0000313" key="9">
    <source>
        <dbReference type="EMBL" id="KAJ4761586.1"/>
    </source>
</evidence>
<reference evidence="9" key="1">
    <citation type="submission" date="2022-08" db="EMBL/GenBank/DDBJ databases">
        <authorList>
            <person name="Marques A."/>
        </authorList>
    </citation>
    <scope>NUCLEOTIDE SEQUENCE</scope>
    <source>
        <strain evidence="9">RhyPub2mFocal</strain>
        <tissue evidence="9">Leaves</tissue>
    </source>
</reference>
<dbReference type="Pfam" id="PF00011">
    <property type="entry name" value="HSP20"/>
    <property type="match status" value="1"/>
</dbReference>
<dbReference type="CDD" id="cd06464">
    <property type="entry name" value="ACD_sHsps-like"/>
    <property type="match status" value="1"/>
</dbReference>
<dbReference type="Proteomes" id="UP001140206">
    <property type="component" value="Chromosome 4"/>
</dbReference>
<keyword evidence="2" id="KW-0809">Transit peptide</keyword>
<comment type="subcellular location">
    <subcellularLocation>
        <location evidence="1">Mitochondrion</location>
    </subcellularLocation>
</comment>
<accession>A0AAV8D2F8</accession>
<dbReference type="EMBL" id="JAMFTS010000004">
    <property type="protein sequence ID" value="KAJ4761586.1"/>
    <property type="molecule type" value="Genomic_DNA"/>
</dbReference>
<comment type="similarity">
    <text evidence="6 7">Belongs to the small heat shock protein (HSP20) family.</text>
</comment>
<dbReference type="GO" id="GO:0005739">
    <property type="term" value="C:mitochondrion"/>
    <property type="evidence" value="ECO:0007669"/>
    <property type="project" value="UniProtKB-SubCell"/>
</dbReference>
<organism evidence="9 10">
    <name type="scientific">Rhynchospora pubera</name>
    <dbReference type="NCBI Taxonomy" id="906938"/>
    <lineage>
        <taxon>Eukaryota</taxon>
        <taxon>Viridiplantae</taxon>
        <taxon>Streptophyta</taxon>
        <taxon>Embryophyta</taxon>
        <taxon>Tracheophyta</taxon>
        <taxon>Spermatophyta</taxon>
        <taxon>Magnoliopsida</taxon>
        <taxon>Liliopsida</taxon>
        <taxon>Poales</taxon>
        <taxon>Cyperaceae</taxon>
        <taxon>Cyperoideae</taxon>
        <taxon>Rhynchosporeae</taxon>
        <taxon>Rhynchospora</taxon>
    </lineage>
</organism>
<dbReference type="FunFam" id="2.60.40.790:FF:000047">
    <property type="entry name" value="23.6 kDa heat shock protein mitochondrial"/>
    <property type="match status" value="1"/>
</dbReference>
<evidence type="ECO:0000259" key="8">
    <source>
        <dbReference type="PROSITE" id="PS01031"/>
    </source>
</evidence>